<feature type="domain" description="DUF7351" evidence="2">
    <location>
        <begin position="115"/>
        <end position="293"/>
    </location>
</feature>
<sequence>MKRDERRDSVADEQVPIERLEEVFGLVANELRIEILLELWEQYPDPITFADLHSEIGIRDSGRFNYHLNVLHPSFVRKTDDGYRLTHAGREAIGVAVSGSFTEADTLDLGPVPAGCCMFCSGDLAARYDEGQVVVTCTECEELIAKLPISPVSVSTVEPDRMPEVFSNHLLTMTHELSVGFCKRCHGHVDARLTALTDDEPAAYRDALDVRFTCQQCGDRTNLNVGGVVMNHPAVTSFLFDAGIDLRETYVWEVLPLLDPEETLVDGEEPRLHLRIELDGDVLELTLDDSVTVVDYERA</sequence>
<gene>
    <name evidence="3" type="ORF">SAMN04487948_105155</name>
</gene>
<feature type="domain" description="DUF7347" evidence="1">
    <location>
        <begin position="21"/>
        <end position="94"/>
    </location>
</feature>
<dbReference type="InterPro" id="IPR036388">
    <property type="entry name" value="WH-like_DNA-bd_sf"/>
</dbReference>
<evidence type="ECO:0000259" key="1">
    <source>
        <dbReference type="Pfam" id="PF24038"/>
    </source>
</evidence>
<evidence type="ECO:0000259" key="2">
    <source>
        <dbReference type="Pfam" id="PF24042"/>
    </source>
</evidence>
<name>A0A1H8SJZ4_9EURY</name>
<dbReference type="Gene3D" id="1.10.10.10">
    <property type="entry name" value="Winged helix-like DNA-binding domain superfamily/Winged helix DNA-binding domain"/>
    <property type="match status" value="1"/>
</dbReference>
<dbReference type="Proteomes" id="UP000199126">
    <property type="component" value="Unassembled WGS sequence"/>
</dbReference>
<reference evidence="4" key="1">
    <citation type="submission" date="2016-10" db="EMBL/GenBank/DDBJ databases">
        <authorList>
            <person name="Varghese N."/>
            <person name="Submissions S."/>
        </authorList>
    </citation>
    <scope>NUCLEOTIDE SEQUENCE [LARGE SCALE GENOMIC DNA]</scope>
    <source>
        <strain evidence="4">CGMCC 1.10121</strain>
    </source>
</reference>
<dbReference type="InterPro" id="IPR036390">
    <property type="entry name" value="WH_DNA-bd_sf"/>
</dbReference>
<proteinExistence type="predicted"/>
<dbReference type="EMBL" id="FODV01000005">
    <property type="protein sequence ID" value="SEO79002.1"/>
    <property type="molecule type" value="Genomic_DNA"/>
</dbReference>
<dbReference type="AlphaFoldDB" id="A0A1H8SJZ4"/>
<dbReference type="SUPFAM" id="SSF46785">
    <property type="entry name" value="Winged helix' DNA-binding domain"/>
    <property type="match status" value="1"/>
</dbReference>
<dbReference type="InterPro" id="IPR055775">
    <property type="entry name" value="DUF7351"/>
</dbReference>
<accession>A0A1H8SJZ4</accession>
<organism evidence="3 4">
    <name type="scientific">Halogranum amylolyticum</name>
    <dbReference type="NCBI Taxonomy" id="660520"/>
    <lineage>
        <taxon>Archaea</taxon>
        <taxon>Methanobacteriati</taxon>
        <taxon>Methanobacteriota</taxon>
        <taxon>Stenosarchaea group</taxon>
        <taxon>Halobacteria</taxon>
        <taxon>Halobacteriales</taxon>
        <taxon>Haloferacaceae</taxon>
    </lineage>
</organism>
<keyword evidence="4" id="KW-1185">Reference proteome</keyword>
<dbReference type="RefSeq" id="WP_089824227.1">
    <property type="nucleotide sequence ID" value="NZ_FODV01000005.1"/>
</dbReference>
<dbReference type="InterPro" id="IPR055771">
    <property type="entry name" value="DUF7347"/>
</dbReference>
<dbReference type="Pfam" id="PF24038">
    <property type="entry name" value="DUF7347"/>
    <property type="match status" value="1"/>
</dbReference>
<evidence type="ECO:0000313" key="3">
    <source>
        <dbReference type="EMBL" id="SEO79002.1"/>
    </source>
</evidence>
<dbReference type="Pfam" id="PF24042">
    <property type="entry name" value="DUF7351"/>
    <property type="match status" value="1"/>
</dbReference>
<protein>
    <submittedName>
        <fullName evidence="3">Uncharacterized protein</fullName>
    </submittedName>
</protein>
<dbReference type="OrthoDB" id="8482at2157"/>
<evidence type="ECO:0000313" key="4">
    <source>
        <dbReference type="Proteomes" id="UP000199126"/>
    </source>
</evidence>